<dbReference type="Gene3D" id="2.60.40.2500">
    <property type="match status" value="1"/>
</dbReference>
<evidence type="ECO:0000313" key="4">
    <source>
        <dbReference type="EMBL" id="QHD65587.1"/>
    </source>
</evidence>
<dbReference type="InterPro" id="IPR010258">
    <property type="entry name" value="Conjugal_tfr_TrbG/VirB9/CagX"/>
</dbReference>
<name>A0A6P1GAQ9_9RICK</name>
<dbReference type="Proteomes" id="UP000464912">
    <property type="component" value="Chromosome"/>
</dbReference>
<evidence type="ECO:0000256" key="1">
    <source>
        <dbReference type="ARBA" id="ARBA00006135"/>
    </source>
</evidence>
<keyword evidence="2" id="KW-0732">Signal</keyword>
<evidence type="ECO:0000313" key="5">
    <source>
        <dbReference type="Proteomes" id="UP000464912"/>
    </source>
</evidence>
<proteinExistence type="inferred from homology"/>
<gene>
    <name evidence="4" type="primary">virB9</name>
    <name evidence="4" type="ORF">GP480_03020</name>
</gene>
<keyword evidence="5" id="KW-1185">Reference proteome</keyword>
<dbReference type="CDD" id="cd06911">
    <property type="entry name" value="VirB9_CagX_TrbG"/>
    <property type="match status" value="1"/>
</dbReference>
<evidence type="ECO:0000256" key="3">
    <source>
        <dbReference type="ARBA" id="ARBA00023026"/>
    </source>
</evidence>
<dbReference type="InterPro" id="IPR038161">
    <property type="entry name" value="VirB9/CagX/TrbG_C_sf"/>
</dbReference>
<keyword evidence="3" id="KW-0843">Virulence</keyword>
<dbReference type="Pfam" id="PF03524">
    <property type="entry name" value="CagX"/>
    <property type="match status" value="1"/>
</dbReference>
<reference evidence="4 5" key="2">
    <citation type="journal article" date="2020" name="MBio">
        <title>Isolation and Molecular Analysis of a Novel Neorickettsia Species That Causes Potomac Horse Fever.</title>
        <authorList>
            <person name="Teymournejad O."/>
            <person name="Lin M."/>
            <person name="Bekebrede H."/>
            <person name="Kamr A."/>
            <person name="Toribio R.E."/>
            <person name="Arroyo L.G."/>
            <person name="Baird J.D."/>
            <person name="Rikihisa Y."/>
        </authorList>
    </citation>
    <scope>NUCLEOTIDE SEQUENCE [LARGE SCALE GENOMIC DNA]</scope>
    <source>
        <strain evidence="4 5">Fin17</strain>
    </source>
</reference>
<dbReference type="NCBIfam" id="TIGR02781">
    <property type="entry name" value="VirB9"/>
    <property type="match status" value="1"/>
</dbReference>
<dbReference type="EMBL" id="CP047224">
    <property type="protein sequence ID" value="QHD65587.1"/>
    <property type="molecule type" value="Genomic_DNA"/>
</dbReference>
<comment type="similarity">
    <text evidence="1">Belongs to the TrbG/VirB9 family.</text>
</comment>
<evidence type="ECO:0000256" key="2">
    <source>
        <dbReference type="ARBA" id="ARBA00022729"/>
    </source>
</evidence>
<dbReference type="KEGG" id="nef:GP480_03020"/>
<dbReference type="InterPro" id="IPR033645">
    <property type="entry name" value="VirB9/CagX/TrbG_C"/>
</dbReference>
<dbReference type="AlphaFoldDB" id="A0A6P1GAQ9"/>
<organism evidence="4 5">
    <name type="scientific">Neorickettsia findlayensis</name>
    <dbReference type="NCBI Taxonomy" id="2686014"/>
    <lineage>
        <taxon>Bacteria</taxon>
        <taxon>Pseudomonadati</taxon>
        <taxon>Pseudomonadota</taxon>
        <taxon>Alphaproteobacteria</taxon>
        <taxon>Rickettsiales</taxon>
        <taxon>Anaplasmataceae</taxon>
        <taxon>Neorickettsia</taxon>
    </lineage>
</organism>
<dbReference type="InterPro" id="IPR014148">
    <property type="entry name" value="VirB9"/>
</dbReference>
<reference evidence="4 5" key="1">
    <citation type="journal article" date="2020" name="MBio">
        <title>Erratum for Teymournejad et al., 'Isolation and Molecular Analysis of a Novel Neorickettsia Species That Causes Potomac Horse Fever'.</title>
        <authorList>
            <person name="Teymournejad O."/>
            <person name="Lin M."/>
            <person name="Bekebrede H."/>
            <person name="Kamr A."/>
            <person name="Toribio R.E."/>
            <person name="Arroyo L.G."/>
            <person name="Baird J.D."/>
            <person name="Rikihisa Y."/>
        </authorList>
    </citation>
    <scope>NUCLEOTIDE SEQUENCE [LARGE SCALE GENOMIC DNA]</scope>
    <source>
        <strain evidence="4 5">Fin17</strain>
    </source>
</reference>
<sequence length="240" mass="27912">MTIRELFFIVFFALFCIQAHAIEHDPRMRTLVYSESAVFRVDTSYGYQSFIKFSDREQIKTIALGNSVGWSVNPVGEKIFLRPLEKGLSTNMVVVTDKRTYVFDLLSASEDDEKKRKASETNYMVRFQYPDEISSDASNMGELSVGGRLYELDYSSLRRNYSFGGKADFQLKEVMNNLGLTFFRFEGSNIPRVFIVNSDRSESRAKMWRFRDYVVIEGVHKKLHLRYKDSMLEVVNNDLE</sequence>
<protein>
    <submittedName>
        <fullName evidence="4">P-type conjugative transfer protein VirB9</fullName>
    </submittedName>
</protein>
<accession>A0A6P1GAQ9</accession>